<organism evidence="3 4">
    <name type="scientific">Kingella denitrificans ATCC 33394</name>
    <dbReference type="NCBI Taxonomy" id="888741"/>
    <lineage>
        <taxon>Bacteria</taxon>
        <taxon>Pseudomonadati</taxon>
        <taxon>Pseudomonadota</taxon>
        <taxon>Betaproteobacteria</taxon>
        <taxon>Neisseriales</taxon>
        <taxon>Neisseriaceae</taxon>
        <taxon>Kingella</taxon>
    </lineage>
</organism>
<dbReference type="Proteomes" id="UP000004088">
    <property type="component" value="Unassembled WGS sequence"/>
</dbReference>
<evidence type="ECO:0000313" key="4">
    <source>
        <dbReference type="Proteomes" id="UP000004088"/>
    </source>
</evidence>
<feature type="chain" id="PRO_5003247611" description="Lipoprotein" evidence="2">
    <location>
        <begin position="19"/>
        <end position="247"/>
    </location>
</feature>
<accession>F0F0P9</accession>
<comment type="caution">
    <text evidence="3">The sequence shown here is derived from an EMBL/GenBank/DDBJ whole genome shotgun (WGS) entry which is preliminary data.</text>
</comment>
<gene>
    <name evidence="3" type="ORF">HMPREF9098_1684</name>
</gene>
<proteinExistence type="predicted"/>
<protein>
    <recommendedName>
        <fullName evidence="5">Lipoprotein</fullName>
    </recommendedName>
</protein>
<dbReference type="HOGENOM" id="CLU_1123371_0_0_4"/>
<sequence length="247" mass="26670">MKKTIFTALLTLFIAACDNGLSVDMTARPKNESSSSNSASSVSVDPVKQSATLHTSIEPNTPKTADWTPLFKYLETDGCASDNRPPELARLIKSMEAVTTDPKTGRTISSGKVAVPKGYENAVGRVMDDHSGDFVKLSVRGTYHGLPVKELVLVAIGDSVTHYLVLDVPLAEAKDKLRRVRYAIPKTLSADRRVALKLFEEMGGGKADAHDMASFLKGYQAYVDSYDGNDYGEEMKGKAVLACDGGF</sequence>
<evidence type="ECO:0008006" key="5">
    <source>
        <dbReference type="Google" id="ProtNLM"/>
    </source>
</evidence>
<dbReference type="RefSeq" id="WP_003783500.1">
    <property type="nucleotide sequence ID" value="NZ_GL870929.1"/>
</dbReference>
<name>F0F0P9_9NEIS</name>
<feature type="region of interest" description="Disordered" evidence="1">
    <location>
        <begin position="28"/>
        <end position="61"/>
    </location>
</feature>
<reference evidence="3 4" key="1">
    <citation type="submission" date="2011-01" db="EMBL/GenBank/DDBJ databases">
        <authorList>
            <person name="Muzny D."/>
            <person name="Qin X."/>
            <person name="Deng J."/>
            <person name="Jiang H."/>
            <person name="Liu Y."/>
            <person name="Qu J."/>
            <person name="Song X.-Z."/>
            <person name="Zhang L."/>
            <person name="Thornton R."/>
            <person name="Coyle M."/>
            <person name="Francisco L."/>
            <person name="Jackson L."/>
            <person name="Javaid M."/>
            <person name="Korchina V."/>
            <person name="Kovar C."/>
            <person name="Mata R."/>
            <person name="Mathew T."/>
            <person name="Ngo R."/>
            <person name="Nguyen L."/>
            <person name="Nguyen N."/>
            <person name="Okwuonu G."/>
            <person name="Ongeri F."/>
            <person name="Pham C."/>
            <person name="Simmons D."/>
            <person name="Wilczek-Boney K."/>
            <person name="Hale W."/>
            <person name="Jakkamsetti A."/>
            <person name="Pham P."/>
            <person name="Ruth R."/>
            <person name="San Lucas F."/>
            <person name="Warren J."/>
            <person name="Zhang J."/>
            <person name="Zhao Z."/>
            <person name="Zhou C."/>
            <person name="Zhu D."/>
            <person name="Lee S."/>
            <person name="Bess C."/>
            <person name="Blankenburg K."/>
            <person name="Forbes L."/>
            <person name="Fu Q."/>
            <person name="Gubbala S."/>
            <person name="Hirani K."/>
            <person name="Jayaseelan J.C."/>
            <person name="Lara F."/>
            <person name="Munidasa M."/>
            <person name="Palculict T."/>
            <person name="Patil S."/>
            <person name="Pu L.-L."/>
            <person name="Saada N."/>
            <person name="Tang L."/>
            <person name="Weissenberger G."/>
            <person name="Zhu Y."/>
            <person name="Hemphill L."/>
            <person name="Shang Y."/>
            <person name="Youmans B."/>
            <person name="Ayvaz T."/>
            <person name="Ross M."/>
            <person name="Santibanez J."/>
            <person name="Aqrawi P."/>
            <person name="Gross S."/>
            <person name="Joshi V."/>
            <person name="Fowler G."/>
            <person name="Nazareth L."/>
            <person name="Reid J."/>
            <person name="Worley K."/>
            <person name="Petrosino J."/>
            <person name="Highlander S."/>
            <person name="Gibbs R."/>
        </authorList>
    </citation>
    <scope>NUCLEOTIDE SEQUENCE [LARGE SCALE GENOMIC DNA]</scope>
    <source>
        <strain evidence="3 4">ATCC 33394</strain>
    </source>
</reference>
<evidence type="ECO:0000256" key="2">
    <source>
        <dbReference type="SAM" id="SignalP"/>
    </source>
</evidence>
<feature type="compositionally biased region" description="Polar residues" evidence="1">
    <location>
        <begin position="49"/>
        <end position="61"/>
    </location>
</feature>
<evidence type="ECO:0000256" key="1">
    <source>
        <dbReference type="SAM" id="MobiDB-lite"/>
    </source>
</evidence>
<feature type="signal peptide" evidence="2">
    <location>
        <begin position="1"/>
        <end position="18"/>
    </location>
</feature>
<dbReference type="EMBL" id="AEWV01000030">
    <property type="protein sequence ID" value="EGC16881.1"/>
    <property type="molecule type" value="Genomic_DNA"/>
</dbReference>
<feature type="compositionally biased region" description="Low complexity" evidence="1">
    <location>
        <begin position="33"/>
        <end position="44"/>
    </location>
</feature>
<dbReference type="PROSITE" id="PS51257">
    <property type="entry name" value="PROKAR_LIPOPROTEIN"/>
    <property type="match status" value="1"/>
</dbReference>
<dbReference type="STRING" id="888741.HMPREF9098_1684"/>
<keyword evidence="2" id="KW-0732">Signal</keyword>
<evidence type="ECO:0000313" key="3">
    <source>
        <dbReference type="EMBL" id="EGC16881.1"/>
    </source>
</evidence>
<keyword evidence="4" id="KW-1185">Reference proteome</keyword>
<dbReference type="AlphaFoldDB" id="F0F0P9"/>